<feature type="transmembrane region" description="Helical" evidence="6">
    <location>
        <begin position="329"/>
        <end position="348"/>
    </location>
</feature>
<feature type="transmembrane region" description="Helical" evidence="6">
    <location>
        <begin position="99"/>
        <end position="120"/>
    </location>
</feature>
<keyword evidence="3 6" id="KW-0812">Transmembrane</keyword>
<dbReference type="OrthoDB" id="5329450at2"/>
<dbReference type="EMBL" id="QLTA01000009">
    <property type="protein sequence ID" value="RAR84806.1"/>
    <property type="molecule type" value="Genomic_DNA"/>
</dbReference>
<feature type="transmembrane region" description="Helical" evidence="6">
    <location>
        <begin position="416"/>
        <end position="436"/>
    </location>
</feature>
<dbReference type="Pfam" id="PF03600">
    <property type="entry name" value="CitMHS"/>
    <property type="match status" value="1"/>
</dbReference>
<organism evidence="8 9">
    <name type="scientific">Paracidovorax anthurii</name>
    <dbReference type="NCBI Taxonomy" id="78229"/>
    <lineage>
        <taxon>Bacteria</taxon>
        <taxon>Pseudomonadati</taxon>
        <taxon>Pseudomonadota</taxon>
        <taxon>Betaproteobacteria</taxon>
        <taxon>Burkholderiales</taxon>
        <taxon>Comamonadaceae</taxon>
        <taxon>Paracidovorax</taxon>
    </lineage>
</organism>
<keyword evidence="4 6" id="KW-1133">Transmembrane helix</keyword>
<keyword evidence="2" id="KW-0813">Transport</keyword>
<gene>
    <name evidence="8" type="ORF">AX018_100938</name>
</gene>
<dbReference type="AlphaFoldDB" id="A0A328ZR95"/>
<dbReference type="InterPro" id="IPR004680">
    <property type="entry name" value="Cit_transptr-like_dom"/>
</dbReference>
<dbReference type="Proteomes" id="UP000248856">
    <property type="component" value="Unassembled WGS sequence"/>
</dbReference>
<feature type="transmembrane region" description="Helical" evidence="6">
    <location>
        <begin position="6"/>
        <end position="39"/>
    </location>
</feature>
<feature type="domain" description="Citrate transporter-like" evidence="7">
    <location>
        <begin position="14"/>
        <end position="382"/>
    </location>
</feature>
<dbReference type="GO" id="GO:0015137">
    <property type="term" value="F:citrate transmembrane transporter activity"/>
    <property type="evidence" value="ECO:0007669"/>
    <property type="project" value="InterPro"/>
</dbReference>
<name>A0A328ZR95_9BURK</name>
<evidence type="ECO:0000256" key="4">
    <source>
        <dbReference type="ARBA" id="ARBA00022989"/>
    </source>
</evidence>
<feature type="transmembrane region" description="Helical" evidence="6">
    <location>
        <begin position="173"/>
        <end position="195"/>
    </location>
</feature>
<dbReference type="RefSeq" id="WP_111876495.1">
    <property type="nucleotide sequence ID" value="NZ_CBCSGC010000057.1"/>
</dbReference>
<feature type="transmembrane region" description="Helical" evidence="6">
    <location>
        <begin position="290"/>
        <end position="309"/>
    </location>
</feature>
<dbReference type="InterPro" id="IPR014738">
    <property type="entry name" value="Citrate_transporter"/>
</dbReference>
<feature type="transmembrane region" description="Helical" evidence="6">
    <location>
        <begin position="259"/>
        <end position="278"/>
    </location>
</feature>
<dbReference type="NCBIfam" id="TIGR00784">
    <property type="entry name" value="citMHS"/>
    <property type="match status" value="1"/>
</dbReference>
<evidence type="ECO:0000256" key="5">
    <source>
        <dbReference type="ARBA" id="ARBA00023136"/>
    </source>
</evidence>
<accession>A0A328ZR95</accession>
<evidence type="ECO:0000256" key="1">
    <source>
        <dbReference type="ARBA" id="ARBA00004141"/>
    </source>
</evidence>
<evidence type="ECO:0000256" key="2">
    <source>
        <dbReference type="ARBA" id="ARBA00022448"/>
    </source>
</evidence>
<proteinExistence type="predicted"/>
<feature type="transmembrane region" description="Helical" evidence="6">
    <location>
        <begin position="237"/>
        <end position="253"/>
    </location>
</feature>
<keyword evidence="5 6" id="KW-0472">Membrane</keyword>
<evidence type="ECO:0000259" key="7">
    <source>
        <dbReference type="Pfam" id="PF03600"/>
    </source>
</evidence>
<protein>
    <submittedName>
        <fullName evidence="8">CitMHS family citrate-Mg2+:H+ or citrate-Ca2+:H+ symporter</fullName>
    </submittedName>
</protein>
<feature type="transmembrane region" description="Helical" evidence="6">
    <location>
        <begin position="60"/>
        <end position="79"/>
    </location>
</feature>
<evidence type="ECO:0000256" key="3">
    <source>
        <dbReference type="ARBA" id="ARBA00022692"/>
    </source>
</evidence>
<evidence type="ECO:0000313" key="8">
    <source>
        <dbReference type="EMBL" id="RAR84806.1"/>
    </source>
</evidence>
<evidence type="ECO:0000313" key="9">
    <source>
        <dbReference type="Proteomes" id="UP000248856"/>
    </source>
</evidence>
<comment type="caution">
    <text evidence="8">The sequence shown here is derived from an EMBL/GenBank/DDBJ whole genome shotgun (WGS) entry which is preliminary data.</text>
</comment>
<feature type="transmembrane region" description="Helical" evidence="6">
    <location>
        <begin position="132"/>
        <end position="153"/>
    </location>
</feature>
<sequence length="437" mass="46343">MLTLLAYAMIVVFMALIMSGRATALIALIVVPIVFAVIGGFGADIGPMVVSGIRAIAPTGVLLLFAILYFGLMIDVGLFDPLIRCIIRLCRGDPMRVVVGSAILALIVSLDGDGSTTYLLCCSAMLPLHRRLGINPLILPCVTMLGNSIMNIAPWGGPTARVMSTLHLDVTQVFTPLIPSILMASAATLGIAWYLGLKERHRLQAVTWTPVATEESPLGGRLDLGESDRPRTSRAKMAFNLVLTAALMVLLVHGKWPLALLFMGAFAIAISVNFPNVNDQKERIASHAPSALAVVSLIFAAGVFTGILSGTKMTDAIAQSVIQSIPHSAGQFMPLITGLLSAPFTFFLSNDAFYFGVVPILAEAAKTYGIAPEVIARASLLGQPIHQLSPLVAANYVLMGVAGVEFGAHQRFTFKWAALLVVVMILSAALFGVVPLL</sequence>
<reference evidence="8 9" key="1">
    <citation type="submission" date="2018-06" db="EMBL/GenBank/DDBJ databases">
        <title>Genomic Encyclopedia of Archaeal and Bacterial Type Strains, Phase II (KMG-II): from individual species to whole genera.</title>
        <authorList>
            <person name="Goeker M."/>
        </authorList>
    </citation>
    <scope>NUCLEOTIDE SEQUENCE [LARGE SCALE GENOMIC DNA]</scope>
    <source>
        <strain evidence="8 9">CFPB 3232</strain>
    </source>
</reference>
<keyword evidence="9" id="KW-1185">Reference proteome</keyword>
<evidence type="ECO:0000256" key="6">
    <source>
        <dbReference type="SAM" id="Phobius"/>
    </source>
</evidence>
<comment type="subcellular location">
    <subcellularLocation>
        <location evidence="1">Membrane</location>
        <topology evidence="1">Multi-pass membrane protein</topology>
    </subcellularLocation>
</comment>
<dbReference type="GO" id="GO:0016020">
    <property type="term" value="C:membrane"/>
    <property type="evidence" value="ECO:0007669"/>
    <property type="project" value="UniProtKB-SubCell"/>
</dbReference>